<evidence type="ECO:0000256" key="3">
    <source>
        <dbReference type="ARBA" id="ARBA00023014"/>
    </source>
</evidence>
<dbReference type="InterPro" id="IPR007197">
    <property type="entry name" value="rSAM"/>
</dbReference>
<keyword evidence="1" id="KW-0479">Metal-binding</keyword>
<evidence type="ECO:0000256" key="1">
    <source>
        <dbReference type="ARBA" id="ARBA00022723"/>
    </source>
</evidence>
<dbReference type="GO" id="GO:0003824">
    <property type="term" value="F:catalytic activity"/>
    <property type="evidence" value="ECO:0007669"/>
    <property type="project" value="InterPro"/>
</dbReference>
<evidence type="ECO:0008006" key="5">
    <source>
        <dbReference type="Google" id="ProtNLM"/>
    </source>
</evidence>
<proteinExistence type="predicted"/>
<accession>A0A7C3YZ89</accession>
<name>A0A7C3YZ89_UNCW3</name>
<dbReference type="SFLD" id="SFLDS00029">
    <property type="entry name" value="Radical_SAM"/>
    <property type="match status" value="1"/>
</dbReference>
<evidence type="ECO:0000256" key="2">
    <source>
        <dbReference type="ARBA" id="ARBA00023004"/>
    </source>
</evidence>
<gene>
    <name evidence="4" type="ORF">ENX07_01290</name>
</gene>
<dbReference type="PANTHER" id="PTHR43432:SF3">
    <property type="entry name" value="SLR0285 PROTEIN"/>
    <property type="match status" value="1"/>
</dbReference>
<evidence type="ECO:0000313" key="4">
    <source>
        <dbReference type="EMBL" id="HGE98697.1"/>
    </source>
</evidence>
<sequence length="375" mass="43525">MKIERRELKGNCLHDFPYPRGRRKCPHSILISATESGGCLFRCPICYARAYPWSKDAEIIIYNNLIEKLRREIGKAYRLFPIYLSQVTDPLQPLKEIRELTRAVVSLLMEYNLSFGIVTKSADGPLALLRDLPKLKEYPYWFLTITIEATPEKQVVTSPFASPIPKRFRTISYFNHRLKIPAIVRIDPTILGIMDKEDLTYLLDKAWESGSPHIIGSTGYFNKTSILRVAKAIKNSPFASRLKSFFRYYRFNPERISTYSERKRFTVSLPMRIRFHTWLRKEVEKRNMTYAVCQELPKEYDSQGIPSCEGAKNIFVSIRNSSGKFQPIPCHGDCLRFCPEPKNPPCGYQNFLTEYPFKYQSLFLPPSLPLFSLNS</sequence>
<protein>
    <recommendedName>
        <fullName evidence="5">Radical SAM protein</fullName>
    </recommendedName>
</protein>
<organism evidence="4">
    <name type="scientific">candidate division WOR-3 bacterium</name>
    <dbReference type="NCBI Taxonomy" id="2052148"/>
    <lineage>
        <taxon>Bacteria</taxon>
        <taxon>Bacteria division WOR-3</taxon>
    </lineage>
</organism>
<dbReference type="PANTHER" id="PTHR43432">
    <property type="entry name" value="SLR0285 PROTEIN"/>
    <property type="match status" value="1"/>
</dbReference>
<dbReference type="SFLD" id="SFLDG01084">
    <property type="entry name" value="Uncharacterised_Radical_SAM_Su"/>
    <property type="match status" value="1"/>
</dbReference>
<dbReference type="Gene3D" id="3.80.30.30">
    <property type="match status" value="1"/>
</dbReference>
<keyword evidence="2" id="KW-0408">Iron</keyword>
<dbReference type="InterPro" id="IPR040086">
    <property type="entry name" value="MJ0683-like"/>
</dbReference>
<dbReference type="GO" id="GO:0051536">
    <property type="term" value="F:iron-sulfur cluster binding"/>
    <property type="evidence" value="ECO:0007669"/>
    <property type="project" value="UniProtKB-KW"/>
</dbReference>
<dbReference type="AlphaFoldDB" id="A0A7C3YZ89"/>
<dbReference type="EMBL" id="DTMQ01000009">
    <property type="protein sequence ID" value="HGE98697.1"/>
    <property type="molecule type" value="Genomic_DNA"/>
</dbReference>
<reference evidence="4" key="1">
    <citation type="journal article" date="2020" name="mSystems">
        <title>Genome- and Community-Level Interaction Insights into Carbon Utilization and Element Cycling Functions of Hydrothermarchaeota in Hydrothermal Sediment.</title>
        <authorList>
            <person name="Zhou Z."/>
            <person name="Liu Y."/>
            <person name="Xu W."/>
            <person name="Pan J."/>
            <person name="Luo Z.H."/>
            <person name="Li M."/>
        </authorList>
    </citation>
    <scope>NUCLEOTIDE SEQUENCE [LARGE SCALE GENOMIC DNA]</scope>
    <source>
        <strain evidence="4">SpSt-906</strain>
    </source>
</reference>
<comment type="caution">
    <text evidence="4">The sequence shown here is derived from an EMBL/GenBank/DDBJ whole genome shotgun (WGS) entry which is preliminary data.</text>
</comment>
<keyword evidence="3" id="KW-0411">Iron-sulfur</keyword>
<dbReference type="GO" id="GO:0046872">
    <property type="term" value="F:metal ion binding"/>
    <property type="evidence" value="ECO:0007669"/>
    <property type="project" value="UniProtKB-KW"/>
</dbReference>